<protein>
    <recommendedName>
        <fullName evidence="1">PKD domain-containing protein</fullName>
    </recommendedName>
</protein>
<dbReference type="InterPro" id="IPR000601">
    <property type="entry name" value="PKD_dom"/>
</dbReference>
<accession>A0ABQ9FQ87</accession>
<evidence type="ECO:0000313" key="3">
    <source>
        <dbReference type="Proteomes" id="UP001217089"/>
    </source>
</evidence>
<dbReference type="Gene3D" id="2.60.40.10">
    <property type="entry name" value="Immunoglobulins"/>
    <property type="match status" value="1"/>
</dbReference>
<dbReference type="Pfam" id="PF18911">
    <property type="entry name" value="PKD_4"/>
    <property type="match status" value="1"/>
</dbReference>
<dbReference type="EMBL" id="JARBDR010000214">
    <property type="protein sequence ID" value="KAJ8318087.1"/>
    <property type="molecule type" value="Genomic_DNA"/>
</dbReference>
<name>A0ABQ9FQ87_TEGGR</name>
<keyword evidence="3" id="KW-1185">Reference proteome</keyword>
<dbReference type="SUPFAM" id="SSF49299">
    <property type="entry name" value="PKD domain"/>
    <property type="match status" value="1"/>
</dbReference>
<gene>
    <name evidence="2" type="ORF">KUTeg_003178</name>
</gene>
<dbReference type="PROSITE" id="PS50093">
    <property type="entry name" value="PKD"/>
    <property type="match status" value="1"/>
</dbReference>
<evidence type="ECO:0000259" key="1">
    <source>
        <dbReference type="PROSITE" id="PS50093"/>
    </source>
</evidence>
<dbReference type="InterPro" id="IPR013783">
    <property type="entry name" value="Ig-like_fold"/>
</dbReference>
<feature type="domain" description="PKD" evidence="1">
    <location>
        <begin position="118"/>
        <end position="191"/>
    </location>
</feature>
<dbReference type="SMART" id="SM00089">
    <property type="entry name" value="PKD"/>
    <property type="match status" value="1"/>
</dbReference>
<dbReference type="Proteomes" id="UP001217089">
    <property type="component" value="Unassembled WGS sequence"/>
</dbReference>
<dbReference type="CDD" id="cd00146">
    <property type="entry name" value="PKD"/>
    <property type="match status" value="1"/>
</dbReference>
<dbReference type="InterPro" id="IPR035986">
    <property type="entry name" value="PKD_dom_sf"/>
</dbReference>
<evidence type="ECO:0000313" key="2">
    <source>
        <dbReference type="EMBL" id="KAJ8318087.1"/>
    </source>
</evidence>
<reference evidence="2 3" key="1">
    <citation type="submission" date="2022-12" db="EMBL/GenBank/DDBJ databases">
        <title>Chromosome-level genome of Tegillarca granosa.</title>
        <authorList>
            <person name="Kim J."/>
        </authorList>
    </citation>
    <scope>NUCLEOTIDE SEQUENCE [LARGE SCALE GENOMIC DNA]</scope>
    <source>
        <strain evidence="2">Teg-2019</strain>
        <tissue evidence="2">Adductor muscle</tissue>
    </source>
</reference>
<dbReference type="InterPro" id="IPR022409">
    <property type="entry name" value="PKD/Chitinase_dom"/>
</dbReference>
<sequence length="238" mass="25913">MSPQNYASCYYNVESMSYSSVFYSLQSTSQSSISACSSYCFTQGTSITHAVYISSSTVCMCGAPDNTKDCICIGSSYSDGDVVTCTGVSYMYASGVYEVSTGLIFDPVPTLQVGTSHSFTARTTLSAIDQYQWSFGDSSFVEFKTTTNSYYTMTHTYAIPGTFTLTVTVCSTSPSVCKNGSIPVIVQLDGSDISATLNCDSYVDVTSKVALNATFRQGYQTEYLWSRSPSFDYMAKHW</sequence>
<organism evidence="2 3">
    <name type="scientific">Tegillarca granosa</name>
    <name type="common">Malaysian cockle</name>
    <name type="synonym">Anadara granosa</name>
    <dbReference type="NCBI Taxonomy" id="220873"/>
    <lineage>
        <taxon>Eukaryota</taxon>
        <taxon>Metazoa</taxon>
        <taxon>Spiralia</taxon>
        <taxon>Lophotrochozoa</taxon>
        <taxon>Mollusca</taxon>
        <taxon>Bivalvia</taxon>
        <taxon>Autobranchia</taxon>
        <taxon>Pteriomorphia</taxon>
        <taxon>Arcoida</taxon>
        <taxon>Arcoidea</taxon>
        <taxon>Arcidae</taxon>
        <taxon>Tegillarca</taxon>
    </lineage>
</organism>
<proteinExistence type="predicted"/>
<comment type="caution">
    <text evidence="2">The sequence shown here is derived from an EMBL/GenBank/DDBJ whole genome shotgun (WGS) entry which is preliminary data.</text>
</comment>